<dbReference type="EMBL" id="JAHMHQ010000016">
    <property type="protein sequence ID" value="KAK1634099.1"/>
    <property type="molecule type" value="Genomic_DNA"/>
</dbReference>
<evidence type="ECO:0000256" key="1">
    <source>
        <dbReference type="SAM" id="MobiDB-lite"/>
    </source>
</evidence>
<accession>A0AAI9ZLH4</accession>
<feature type="region of interest" description="Disordered" evidence="1">
    <location>
        <begin position="151"/>
        <end position="196"/>
    </location>
</feature>
<dbReference type="RefSeq" id="XP_060442706.1">
    <property type="nucleotide sequence ID" value="XM_060596114.1"/>
</dbReference>
<evidence type="ECO:0000313" key="2">
    <source>
        <dbReference type="EMBL" id="KAK1634099.1"/>
    </source>
</evidence>
<comment type="caution">
    <text evidence="2">The sequence shown here is derived from an EMBL/GenBank/DDBJ whole genome shotgun (WGS) entry which is preliminary data.</text>
</comment>
<proteinExistence type="predicted"/>
<evidence type="ECO:0000313" key="3">
    <source>
        <dbReference type="Proteomes" id="UP001243989"/>
    </source>
</evidence>
<dbReference type="AlphaFoldDB" id="A0AAI9ZLH4"/>
<sequence>MREKDSSTCSRPRCWRQTCMSLLTRCLPTRYTSMTLRGTRCKPHIQPSRTNTDPPDQKKKGRGTRRNILNIGSRKLPLARPALPREDIKFFFITMFSTPPTGTPAAGPSPARRSELLQARSRKMQASGQERPGGHAGLASRLAFSGSWLSSRLSESPGAKVKGEGGRGRVGKRATSYQHRRDLSRPNPRAWSCGRGAEGGDGSWRIFQRIHTNRRAVALGKVGFCTSLTSPS</sequence>
<organism evidence="2 3">
    <name type="scientific">Colletotrichum phormii</name>
    <dbReference type="NCBI Taxonomy" id="359342"/>
    <lineage>
        <taxon>Eukaryota</taxon>
        <taxon>Fungi</taxon>
        <taxon>Dikarya</taxon>
        <taxon>Ascomycota</taxon>
        <taxon>Pezizomycotina</taxon>
        <taxon>Sordariomycetes</taxon>
        <taxon>Hypocreomycetidae</taxon>
        <taxon>Glomerellales</taxon>
        <taxon>Glomerellaceae</taxon>
        <taxon>Colletotrichum</taxon>
        <taxon>Colletotrichum acutatum species complex</taxon>
    </lineage>
</organism>
<feature type="region of interest" description="Disordered" evidence="1">
    <location>
        <begin position="38"/>
        <end position="70"/>
    </location>
</feature>
<reference evidence="2" key="1">
    <citation type="submission" date="2021-06" db="EMBL/GenBank/DDBJ databases">
        <title>Comparative genomics, transcriptomics and evolutionary studies reveal genomic signatures of adaptation to plant cell wall in hemibiotrophic fungi.</title>
        <authorList>
            <consortium name="DOE Joint Genome Institute"/>
            <person name="Baroncelli R."/>
            <person name="Diaz J.F."/>
            <person name="Benocci T."/>
            <person name="Peng M."/>
            <person name="Battaglia E."/>
            <person name="Haridas S."/>
            <person name="Andreopoulos W."/>
            <person name="Labutti K."/>
            <person name="Pangilinan J."/>
            <person name="Floch G.L."/>
            <person name="Makela M.R."/>
            <person name="Henrissat B."/>
            <person name="Grigoriev I.V."/>
            <person name="Crouch J.A."/>
            <person name="De Vries R.P."/>
            <person name="Sukno S.A."/>
            <person name="Thon M.R."/>
        </authorList>
    </citation>
    <scope>NUCLEOTIDE SEQUENCE</scope>
    <source>
        <strain evidence="2">CBS 102054</strain>
    </source>
</reference>
<dbReference type="Proteomes" id="UP001243989">
    <property type="component" value="Unassembled WGS sequence"/>
</dbReference>
<gene>
    <name evidence="2" type="ORF">BDP81DRAFT_65667</name>
</gene>
<name>A0AAI9ZLH4_9PEZI</name>
<feature type="compositionally biased region" description="Low complexity" evidence="1">
    <location>
        <begin position="151"/>
        <end position="160"/>
    </location>
</feature>
<dbReference type="GeneID" id="85480976"/>
<protein>
    <submittedName>
        <fullName evidence="2">Uncharacterized protein</fullName>
    </submittedName>
</protein>
<keyword evidence="3" id="KW-1185">Reference proteome</keyword>